<dbReference type="InterPro" id="IPR006298">
    <property type="entry name" value="BipA"/>
</dbReference>
<dbReference type="InterPro" id="IPR005225">
    <property type="entry name" value="Small_GTP-bd"/>
</dbReference>
<dbReference type="Pfam" id="PF00679">
    <property type="entry name" value="EFG_C"/>
    <property type="match status" value="1"/>
</dbReference>
<feature type="transmembrane region" description="Helical" evidence="3">
    <location>
        <begin position="24"/>
        <end position="44"/>
    </location>
</feature>
<sequence length="905" mass="97265">MIVIGLVCFGVSGYISTLSKDFELIVHVFIAFLYTLAIFFAPMFPGGQALAAVCRHTSVSARFLAEANLPQLRVHLLLASNSENLRNSARIEVPVLNATIRLRTTLRAFPTAPSFALGNKSTLLAELQNSLCRFRGLCYRSHEIGFRQICTGTSAREEPIFLKEPLPATTFQAARGKSYGHISQPYPDHAFHHLVGGRAVSYLPQVHHHHRSPAATARPTSRNHKAPEMSISLHLLRSVSNSVALATATAAENDDGNGGTVGVAARDPSRIRNFAIIAHIDHGKTTLMDRLLAACGHASSEDRAMDSHSLERERGITILAKVTSFTWGGFHINAVDTPGHADFGGEVERVLGLVDGCVLLVDAAEGPLAQTKYVVAKALERGLRPIVLLNKVDRPAATPERCAAVANSLLDLFVSLGASDEQLDFPLLYASAKQGWASRTLPIGPEGEVRVPDVREDAAARGLRQEGMAPLLDTIVAHVPAPGTAADLEGPFAMRVAMIERDPYIGRISTGRIESGRVRIGDKVWVLSHEAGGPVGGEARITRISKRAGMSKIQLDEAVAGDIVSVAGPGAASIADTVSSPEVSSPLDPGRMDPPTLAMVFGPNDSPLACRAGKALTGRAIGERLMAEAETSVSLRVSPLSGGTERYEVHARGELQLGVLIESMRREGAELAVSPPQVLLRHEGGQVLEPLEEVMVEVAEEVAGSVFEALSQRRAELIDMTPLPEAGKQRLTFMAPSRGLIGFKSVFVHMTRGEGIMSRVFQSYAPYKGPLGGVRKGALVSLGDGRATAYALGELQSRGTFFIGPGTEVYGGMVVGEHNRDDDLDVNPVKEKKTSNVRSVTAEEKVQLAAPRIMTLEDAIGYVAADELIEVTPTAIRIRKEILEAGARRVRAKRQQQQQQQQQQQ</sequence>
<gene>
    <name evidence="5" type="ORF">Vretimale_4041</name>
</gene>
<dbReference type="PROSITE" id="PS00301">
    <property type="entry name" value="G_TR_1"/>
    <property type="match status" value="1"/>
</dbReference>
<reference evidence="5" key="1">
    <citation type="journal article" date="2021" name="Proc. Natl. Acad. Sci. U.S.A.">
        <title>Three genomes in the algal genus Volvox reveal the fate of a haploid sex-determining region after a transition to homothallism.</title>
        <authorList>
            <person name="Yamamoto K."/>
            <person name="Hamaji T."/>
            <person name="Kawai-Toyooka H."/>
            <person name="Matsuzaki R."/>
            <person name="Takahashi F."/>
            <person name="Nishimura Y."/>
            <person name="Kawachi M."/>
            <person name="Noguchi H."/>
            <person name="Minakuchi Y."/>
            <person name="Umen J.G."/>
            <person name="Toyoda A."/>
            <person name="Nozaki H."/>
        </authorList>
    </citation>
    <scope>NUCLEOTIDE SEQUENCE</scope>
    <source>
        <strain evidence="5">NIES-3785</strain>
    </source>
</reference>
<keyword evidence="1" id="KW-0547">Nucleotide-binding</keyword>
<dbReference type="CDD" id="cd03710">
    <property type="entry name" value="BipA_TypA_C"/>
    <property type="match status" value="1"/>
</dbReference>
<dbReference type="FunFam" id="3.30.70.240:FF:000002">
    <property type="entry name" value="GTP-binding protein TypA"/>
    <property type="match status" value="1"/>
</dbReference>
<dbReference type="PROSITE" id="PS51722">
    <property type="entry name" value="G_TR_2"/>
    <property type="match status" value="1"/>
</dbReference>
<feature type="domain" description="Tr-type G" evidence="4">
    <location>
        <begin position="269"/>
        <end position="483"/>
    </location>
</feature>
<dbReference type="PANTHER" id="PTHR42908">
    <property type="entry name" value="TRANSLATION ELONGATION FACTOR-RELATED"/>
    <property type="match status" value="1"/>
</dbReference>
<dbReference type="InterPro" id="IPR009000">
    <property type="entry name" value="Transl_B-barrel_sf"/>
</dbReference>
<dbReference type="InterPro" id="IPR047041">
    <property type="entry name" value="BipA_GTP-bd_dom"/>
</dbReference>
<dbReference type="Gene3D" id="3.40.50.300">
    <property type="entry name" value="P-loop containing nucleotide triphosphate hydrolases"/>
    <property type="match status" value="1"/>
</dbReference>
<protein>
    <recommendedName>
        <fullName evidence="4">Tr-type G domain-containing protein</fullName>
    </recommendedName>
</protein>
<dbReference type="Proteomes" id="UP000722791">
    <property type="component" value="Unassembled WGS sequence"/>
</dbReference>
<keyword evidence="3" id="KW-0472">Membrane</keyword>
<comment type="caution">
    <text evidence="5">The sequence shown here is derived from an EMBL/GenBank/DDBJ whole genome shotgun (WGS) entry which is preliminary data.</text>
</comment>
<dbReference type="InterPro" id="IPR042116">
    <property type="entry name" value="TypA/BipA_C"/>
</dbReference>
<dbReference type="Pfam" id="PF00009">
    <property type="entry name" value="GTP_EFTU"/>
    <property type="match status" value="1"/>
</dbReference>
<dbReference type="Pfam" id="PF22042">
    <property type="entry name" value="EF-G_D2"/>
    <property type="match status" value="1"/>
</dbReference>
<dbReference type="InterPro" id="IPR048876">
    <property type="entry name" value="BipA_C"/>
</dbReference>
<dbReference type="NCBIfam" id="TIGR01394">
    <property type="entry name" value="TypA_BipA"/>
    <property type="match status" value="1"/>
</dbReference>
<dbReference type="InterPro" id="IPR000795">
    <property type="entry name" value="T_Tr_GTP-bd_dom"/>
</dbReference>
<dbReference type="PANTHER" id="PTHR42908:SF8">
    <property type="entry name" value="TR-TYPE G DOMAIN-CONTAINING PROTEIN"/>
    <property type="match status" value="1"/>
</dbReference>
<keyword evidence="3" id="KW-0812">Transmembrane</keyword>
<organism evidence="5 6">
    <name type="scientific">Volvox reticuliferus</name>
    <dbReference type="NCBI Taxonomy" id="1737510"/>
    <lineage>
        <taxon>Eukaryota</taxon>
        <taxon>Viridiplantae</taxon>
        <taxon>Chlorophyta</taxon>
        <taxon>core chlorophytes</taxon>
        <taxon>Chlorophyceae</taxon>
        <taxon>CS clade</taxon>
        <taxon>Chlamydomonadales</taxon>
        <taxon>Volvocaceae</taxon>
        <taxon>Volvox</taxon>
    </lineage>
</organism>
<evidence type="ECO:0000256" key="2">
    <source>
        <dbReference type="ARBA" id="ARBA00023134"/>
    </source>
</evidence>
<dbReference type="SUPFAM" id="SSF50447">
    <property type="entry name" value="Translation proteins"/>
    <property type="match status" value="1"/>
</dbReference>
<dbReference type="GO" id="GO:0005829">
    <property type="term" value="C:cytosol"/>
    <property type="evidence" value="ECO:0007669"/>
    <property type="project" value="TreeGrafter"/>
</dbReference>
<dbReference type="GO" id="GO:0003924">
    <property type="term" value="F:GTPase activity"/>
    <property type="evidence" value="ECO:0007669"/>
    <property type="project" value="InterPro"/>
</dbReference>
<keyword evidence="3" id="KW-1133">Transmembrane helix</keyword>
<dbReference type="InterPro" id="IPR031157">
    <property type="entry name" value="G_TR_CS"/>
</dbReference>
<evidence type="ECO:0000256" key="3">
    <source>
        <dbReference type="SAM" id="Phobius"/>
    </source>
</evidence>
<dbReference type="SMART" id="SM00838">
    <property type="entry name" value="EFG_C"/>
    <property type="match status" value="1"/>
</dbReference>
<evidence type="ECO:0000313" key="5">
    <source>
        <dbReference type="EMBL" id="GIL98658.1"/>
    </source>
</evidence>
<dbReference type="SUPFAM" id="SSF52540">
    <property type="entry name" value="P-loop containing nucleoside triphosphate hydrolases"/>
    <property type="match status" value="1"/>
</dbReference>
<dbReference type="Gene3D" id="3.30.70.240">
    <property type="match status" value="1"/>
</dbReference>
<dbReference type="Gene3D" id="3.30.70.870">
    <property type="entry name" value="Elongation Factor G (Translational Gtpase), domain 3"/>
    <property type="match status" value="1"/>
</dbReference>
<dbReference type="InterPro" id="IPR027417">
    <property type="entry name" value="P-loop_NTPase"/>
</dbReference>
<accession>A0A8J4D9V1</accession>
<dbReference type="CDD" id="cd01891">
    <property type="entry name" value="TypA_BipA"/>
    <property type="match status" value="1"/>
</dbReference>
<name>A0A8J4D9V1_9CHLO</name>
<dbReference type="GO" id="GO:0005525">
    <property type="term" value="F:GTP binding"/>
    <property type="evidence" value="ECO:0007669"/>
    <property type="project" value="UniProtKB-KW"/>
</dbReference>
<dbReference type="AlphaFoldDB" id="A0A8J4D9V1"/>
<dbReference type="EMBL" id="BNCQ01000005">
    <property type="protein sequence ID" value="GIL98658.1"/>
    <property type="molecule type" value="Genomic_DNA"/>
</dbReference>
<evidence type="ECO:0000256" key="1">
    <source>
        <dbReference type="ARBA" id="ARBA00022741"/>
    </source>
</evidence>
<dbReference type="InterPro" id="IPR035651">
    <property type="entry name" value="BipA_V"/>
</dbReference>
<dbReference type="SUPFAM" id="SSF54980">
    <property type="entry name" value="EF-G C-terminal domain-like"/>
    <property type="match status" value="2"/>
</dbReference>
<dbReference type="GO" id="GO:1990904">
    <property type="term" value="C:ribonucleoprotein complex"/>
    <property type="evidence" value="ECO:0007669"/>
    <property type="project" value="TreeGrafter"/>
</dbReference>
<keyword evidence="2" id="KW-0342">GTP-binding</keyword>
<dbReference type="PRINTS" id="PR00315">
    <property type="entry name" value="ELONGATNFCT"/>
</dbReference>
<dbReference type="NCBIfam" id="TIGR00231">
    <property type="entry name" value="small_GTP"/>
    <property type="match status" value="1"/>
</dbReference>
<evidence type="ECO:0000313" key="6">
    <source>
        <dbReference type="Proteomes" id="UP000722791"/>
    </source>
</evidence>
<dbReference type="InterPro" id="IPR000640">
    <property type="entry name" value="EFG_V-like"/>
</dbReference>
<dbReference type="Pfam" id="PF21018">
    <property type="entry name" value="BipA_C"/>
    <property type="match status" value="1"/>
</dbReference>
<dbReference type="Gene3D" id="2.40.30.10">
    <property type="entry name" value="Translation factors"/>
    <property type="match status" value="1"/>
</dbReference>
<dbReference type="InterPro" id="IPR053905">
    <property type="entry name" value="EF-G-like_DII"/>
</dbReference>
<dbReference type="Gene3D" id="2.40.50.250">
    <property type="entry name" value="bipa protein"/>
    <property type="match status" value="1"/>
</dbReference>
<dbReference type="InterPro" id="IPR035647">
    <property type="entry name" value="EFG_III/V"/>
</dbReference>
<dbReference type="FunFam" id="2.40.50.250:FF:000001">
    <property type="entry name" value="GTP-binding protein TypA"/>
    <property type="match status" value="1"/>
</dbReference>
<evidence type="ECO:0000259" key="4">
    <source>
        <dbReference type="PROSITE" id="PS51722"/>
    </source>
</evidence>
<proteinExistence type="predicted"/>